<keyword evidence="2" id="KW-1185">Reference proteome</keyword>
<dbReference type="KEGG" id="ngg:RG540_CH13850"/>
<reference evidence="2" key="1">
    <citation type="journal article" date="2014" name="BMC Genomics">
        <title>Genome sequencing of two Neorhizobium galegae strains reveals a noeT gene responsible for the unusual acetylation of the nodulation factors.</title>
        <authorList>
            <person name="Osterman J."/>
            <person name="Marsh J."/>
            <person name="Laine P.K."/>
            <person name="Zeng Z."/>
            <person name="Alatalo E."/>
            <person name="Sullivan J.T."/>
            <person name="Young J.P."/>
            <person name="Thomas-Oates J."/>
            <person name="Paulin L."/>
            <person name="Lindstrom K."/>
        </authorList>
    </citation>
    <scope>NUCLEOTIDE SEQUENCE [LARGE SCALE GENOMIC DNA]</scope>
    <source>
        <strain evidence="2">HAMBI 540</strain>
    </source>
</reference>
<evidence type="ECO:0000313" key="1">
    <source>
        <dbReference type="EMBL" id="CDN47565.1"/>
    </source>
</evidence>
<name>A0A068SR64_NEOGA</name>
<proteinExistence type="predicted"/>
<organism evidence="1 2">
    <name type="scientific">Neorhizobium galegae bv. orientalis str. HAMBI 540</name>
    <dbReference type="NCBI Taxonomy" id="1028800"/>
    <lineage>
        <taxon>Bacteria</taxon>
        <taxon>Pseudomonadati</taxon>
        <taxon>Pseudomonadota</taxon>
        <taxon>Alphaproteobacteria</taxon>
        <taxon>Hyphomicrobiales</taxon>
        <taxon>Rhizobiaceae</taxon>
        <taxon>Rhizobium/Agrobacterium group</taxon>
        <taxon>Neorhizobium</taxon>
    </lineage>
</organism>
<sequence length="84" mass="8791">MEQNEGSGGGPLVVAHPLAESIKLASKSISVDLVSSFLSGLIDLLLGFTNLIPALLTEPGFAVRLKETQNDIQDESEEGKGCGH</sequence>
<dbReference type="PATRIC" id="fig|1028800.3.peg.1399"/>
<protein>
    <submittedName>
        <fullName evidence="1">Uncharacterized protein</fullName>
    </submittedName>
</protein>
<accession>A0A068SR64</accession>
<dbReference type="HOGENOM" id="CLU_2524123_0_0_5"/>
<dbReference type="EMBL" id="HG938353">
    <property type="protein sequence ID" value="CDN47565.1"/>
    <property type="molecule type" value="Genomic_DNA"/>
</dbReference>
<dbReference type="Proteomes" id="UP000028181">
    <property type="component" value="Chromosome I"/>
</dbReference>
<evidence type="ECO:0000313" key="2">
    <source>
        <dbReference type="Proteomes" id="UP000028181"/>
    </source>
</evidence>
<gene>
    <name evidence="1" type="ORF">RG540_CH13850</name>
</gene>
<dbReference type="AlphaFoldDB" id="A0A068SR64"/>